<accession>A0A166BAB3</accession>
<gene>
    <name evidence="2" type="ORF">MBORA_09790</name>
</gene>
<evidence type="ECO:0000313" key="3">
    <source>
        <dbReference type="Proteomes" id="UP000077428"/>
    </source>
</evidence>
<reference evidence="3" key="1">
    <citation type="journal article" date="2016" name="Genome Announc.">
        <title>Draft Genome Sequences of Methanobrevibacter curvatus DSM11111, Methanobrevibacter cuticularis DSM11139, Methanobrevibacter filiformis DSM11501, and Methanobrevibacter oralis DSM7256.</title>
        <authorList>
            <person name="Poehlein A."/>
            <person name="Seedorf H."/>
        </authorList>
    </citation>
    <scope>NUCLEOTIDE SEQUENCE [LARGE SCALE GENOMIC DNA]</scope>
    <source>
        <strain evidence="3">DSM 7256 / JCM 30027 / ZR</strain>
    </source>
</reference>
<dbReference type="Proteomes" id="UP000077428">
    <property type="component" value="Unassembled WGS sequence"/>
</dbReference>
<dbReference type="InterPro" id="IPR035093">
    <property type="entry name" value="RelE/ParE_toxin_dom_sf"/>
</dbReference>
<dbReference type="PATRIC" id="fig|66851.6.peg.1075"/>
<keyword evidence="1" id="KW-1277">Toxin-antitoxin system</keyword>
<dbReference type="SUPFAM" id="SSF143011">
    <property type="entry name" value="RelE-like"/>
    <property type="match status" value="1"/>
</dbReference>
<proteinExistence type="predicted"/>
<evidence type="ECO:0000313" key="2">
    <source>
        <dbReference type="EMBL" id="KZX13076.1"/>
    </source>
</evidence>
<dbReference type="Gene3D" id="3.30.2310.20">
    <property type="entry name" value="RelE-like"/>
    <property type="match status" value="1"/>
</dbReference>
<evidence type="ECO:0008006" key="4">
    <source>
        <dbReference type="Google" id="ProtNLM"/>
    </source>
</evidence>
<dbReference type="AlphaFoldDB" id="A0A166BAB3"/>
<organism evidence="2 3">
    <name type="scientific">Methanobrevibacter oralis</name>
    <dbReference type="NCBI Taxonomy" id="66851"/>
    <lineage>
        <taxon>Archaea</taxon>
        <taxon>Methanobacteriati</taxon>
        <taxon>Methanobacteriota</taxon>
        <taxon>Methanomada group</taxon>
        <taxon>Methanobacteria</taxon>
        <taxon>Methanobacteriales</taxon>
        <taxon>Methanobacteriaceae</taxon>
        <taxon>Methanobrevibacter</taxon>
    </lineage>
</organism>
<evidence type="ECO:0000256" key="1">
    <source>
        <dbReference type="ARBA" id="ARBA00022649"/>
    </source>
</evidence>
<dbReference type="InterPro" id="IPR007712">
    <property type="entry name" value="RelE/ParE_toxin"/>
</dbReference>
<dbReference type="Pfam" id="PF05016">
    <property type="entry name" value="ParE_toxin"/>
    <property type="match status" value="1"/>
</dbReference>
<dbReference type="EMBL" id="LWMU01000059">
    <property type="protein sequence ID" value="KZX13076.1"/>
    <property type="molecule type" value="Genomic_DNA"/>
</dbReference>
<protein>
    <recommendedName>
        <fullName evidence="4">Plasmid stabilization system protein</fullName>
    </recommendedName>
</protein>
<sequence>MINMELEFKHSALKQLKSYKKKNPIAYKIIREQLGEVVKNPEDIRYKKVKRYPKYKRARKGNYRICFKVVDNCIYIGRIENRSKAYN</sequence>
<keyword evidence="3" id="KW-1185">Reference proteome</keyword>
<comment type="caution">
    <text evidence="2">The sequence shown here is derived from an EMBL/GenBank/DDBJ whole genome shotgun (WGS) entry which is preliminary data.</text>
</comment>
<name>A0A166BAB3_METOA</name>